<keyword evidence="2" id="KW-0812">Transmembrane</keyword>
<keyword evidence="2" id="KW-0472">Membrane</keyword>
<dbReference type="Proteomes" id="UP001501343">
    <property type="component" value="Unassembled WGS sequence"/>
</dbReference>
<sequence length="189" mass="19798">MSDLAPEVGPDGRQRPRYGEYASPEEQRSRIQQPDVTDALSAGIAPAPAPAPAIAPGPVAPAPVAARPPADRIITIVLLAMGAVNVVFSVPSFFDVGTAFARTFEAMGIPGDFTNTPSADMWGAIAGVLLLATYLITALAAWRRLRAGKLSWWIPVVGAVVAYVAIVICLSVPLASDPAFQEYIRSMGA</sequence>
<dbReference type="Pfam" id="PF19779">
    <property type="entry name" value="DUF6264"/>
    <property type="match status" value="1"/>
</dbReference>
<evidence type="ECO:0000313" key="4">
    <source>
        <dbReference type="Proteomes" id="UP001501343"/>
    </source>
</evidence>
<reference evidence="4" key="1">
    <citation type="journal article" date="2019" name="Int. J. Syst. Evol. Microbiol.">
        <title>The Global Catalogue of Microorganisms (GCM) 10K type strain sequencing project: providing services to taxonomists for standard genome sequencing and annotation.</title>
        <authorList>
            <consortium name="The Broad Institute Genomics Platform"/>
            <consortium name="The Broad Institute Genome Sequencing Center for Infectious Disease"/>
            <person name="Wu L."/>
            <person name="Ma J."/>
        </authorList>
    </citation>
    <scope>NUCLEOTIDE SEQUENCE [LARGE SCALE GENOMIC DNA]</scope>
    <source>
        <strain evidence="4">JCM 14900</strain>
    </source>
</reference>
<feature type="transmembrane region" description="Helical" evidence="2">
    <location>
        <begin position="152"/>
        <end position="175"/>
    </location>
</feature>
<feature type="transmembrane region" description="Helical" evidence="2">
    <location>
        <begin position="73"/>
        <end position="94"/>
    </location>
</feature>
<proteinExistence type="predicted"/>
<evidence type="ECO:0000313" key="3">
    <source>
        <dbReference type="EMBL" id="GAA1939701.1"/>
    </source>
</evidence>
<dbReference type="RefSeq" id="WP_248151203.1">
    <property type="nucleotide sequence ID" value="NZ_BAAAOF010000009.1"/>
</dbReference>
<protein>
    <submittedName>
        <fullName evidence="3">Uncharacterized protein</fullName>
    </submittedName>
</protein>
<feature type="region of interest" description="Disordered" evidence="1">
    <location>
        <begin position="1"/>
        <end position="39"/>
    </location>
</feature>
<comment type="caution">
    <text evidence="3">The sequence shown here is derived from an EMBL/GenBank/DDBJ whole genome shotgun (WGS) entry which is preliminary data.</text>
</comment>
<evidence type="ECO:0000256" key="1">
    <source>
        <dbReference type="SAM" id="MobiDB-lite"/>
    </source>
</evidence>
<gene>
    <name evidence="3" type="ORF">GCM10009775_34580</name>
</gene>
<feature type="transmembrane region" description="Helical" evidence="2">
    <location>
        <begin position="121"/>
        <end position="140"/>
    </location>
</feature>
<name>A0ABP5BBF7_9MICO</name>
<dbReference type="EMBL" id="BAAAOF010000009">
    <property type="protein sequence ID" value="GAA1939701.1"/>
    <property type="molecule type" value="Genomic_DNA"/>
</dbReference>
<evidence type="ECO:0000256" key="2">
    <source>
        <dbReference type="SAM" id="Phobius"/>
    </source>
</evidence>
<accession>A0ABP5BBF7</accession>
<dbReference type="InterPro" id="IPR046231">
    <property type="entry name" value="DUF6264"/>
</dbReference>
<organism evidence="3 4">
    <name type="scientific">Microbacterium aoyamense</name>
    <dbReference type="NCBI Taxonomy" id="344166"/>
    <lineage>
        <taxon>Bacteria</taxon>
        <taxon>Bacillati</taxon>
        <taxon>Actinomycetota</taxon>
        <taxon>Actinomycetes</taxon>
        <taxon>Micrococcales</taxon>
        <taxon>Microbacteriaceae</taxon>
        <taxon>Microbacterium</taxon>
    </lineage>
</organism>
<keyword evidence="4" id="KW-1185">Reference proteome</keyword>
<keyword evidence="2" id="KW-1133">Transmembrane helix</keyword>